<evidence type="ECO:0000259" key="1">
    <source>
        <dbReference type="Pfam" id="PF22545"/>
    </source>
</evidence>
<proteinExistence type="predicted"/>
<dbReference type="EMBL" id="JPRL01000002">
    <property type="protein sequence ID" value="KFF03271.1"/>
    <property type="molecule type" value="Genomic_DNA"/>
</dbReference>
<organism evidence="3 4">
    <name type="scientific">Flavobacterium reichenbachii</name>
    <dbReference type="NCBI Taxonomy" id="362418"/>
    <lineage>
        <taxon>Bacteria</taxon>
        <taxon>Pseudomonadati</taxon>
        <taxon>Bacteroidota</taxon>
        <taxon>Flavobacteriia</taxon>
        <taxon>Flavobacteriales</taxon>
        <taxon>Flavobacteriaceae</taxon>
        <taxon>Flavobacterium</taxon>
    </lineage>
</organism>
<dbReference type="InterPro" id="IPR054775">
    <property type="entry name" value="2CompART"/>
</dbReference>
<evidence type="ECO:0000313" key="3">
    <source>
        <dbReference type="EMBL" id="KFF03271.1"/>
    </source>
</evidence>
<feature type="domain" description="2-Component system ADP-ribosyltransferase" evidence="2">
    <location>
        <begin position="75"/>
        <end position="195"/>
    </location>
</feature>
<feature type="domain" description="2-Component system ADP-ribose glycohydrolase" evidence="1">
    <location>
        <begin position="217"/>
        <end position="417"/>
    </location>
</feature>
<accession>A0A085ZFQ7</accession>
<dbReference type="OrthoDB" id="1100930at2"/>
<gene>
    <name evidence="3" type="ORF">IW19_20450</name>
</gene>
<dbReference type="AlphaFoldDB" id="A0A085ZFQ7"/>
<dbReference type="Pfam" id="PF22545">
    <property type="entry name" value="2CompARG"/>
    <property type="match status" value="1"/>
</dbReference>
<name>A0A085ZFQ7_9FLAO</name>
<sequence>MAKKINPKKVPSSGNVKDITGDLFETNSKNVPLEITNLIPEAAGNLHQNLKVGKNITNGRGKKESVMRFSLQMPIYIEMHRGNLLQFIASALVYPYGFSNQQAFADTQSLSSNALVLSNGIVSSLSDEIILVQVDQNVIDEQHLKIAGGIGFYKSSIPVSRILKIFVSKTEIKKKLLDDASIRDGGFLPEKLLAVGFPKDIQSQVYTTNSIDIDEKDFEYKLDRFDKILGLIAGARNYSFLTSNQTNVLKSISDHTLFAIQSLESDFARDIITNDRISEYYKWLFTNSCPDDRILLKWIFSRIQQNDNFTDSDTKNFELLCFNSKSFEGEEGQIKIIFSLLFDSVERKKSLNEILKLQSKHSSTLYVFAYLRIYASKQNPELARLELVQRGSSKYSEYAFATLNFYFGYKLLRNSEDRLAVIQNKALGNLKNFPRPTIKLELTAKFDYLIIDIVFKSVFNPLYRKENNYSLYPNLQKSAAHLKFNIENYTFSEDSVYDKPYFVFRRTNPLDELLLQLERLPSEISIFSEFGLYCYRLGLKLNTTSFTDIFNNTSSLRSLFSYQKNNLIEKVKEDHIDIEELKSRIALAQKHKEI</sequence>
<dbReference type="InterPro" id="IPR054774">
    <property type="entry name" value="2CompARG"/>
</dbReference>
<protein>
    <submittedName>
        <fullName evidence="3">Uncharacterized protein</fullName>
    </submittedName>
</protein>
<reference evidence="3 4" key="1">
    <citation type="submission" date="2014-07" db="EMBL/GenBank/DDBJ databases">
        <title>Genome of Flavobacterium reichenbachii LMG 25512.</title>
        <authorList>
            <person name="Stropko S.J."/>
            <person name="Pipes S.E."/>
            <person name="Newman J.D."/>
        </authorList>
    </citation>
    <scope>NUCLEOTIDE SEQUENCE [LARGE SCALE GENOMIC DNA]</scope>
    <source>
        <strain evidence="3 4">LMG 25512</strain>
    </source>
</reference>
<dbReference type="Pfam" id="PF22546">
    <property type="entry name" value="2CompART"/>
    <property type="match status" value="1"/>
</dbReference>
<evidence type="ECO:0000313" key="4">
    <source>
        <dbReference type="Proteomes" id="UP000028715"/>
    </source>
</evidence>
<dbReference type="RefSeq" id="WP_035688680.1">
    <property type="nucleotide sequence ID" value="NZ_JPRL01000002.1"/>
</dbReference>
<keyword evidence="4" id="KW-1185">Reference proteome</keyword>
<dbReference type="Proteomes" id="UP000028715">
    <property type="component" value="Unassembled WGS sequence"/>
</dbReference>
<comment type="caution">
    <text evidence="3">The sequence shown here is derived from an EMBL/GenBank/DDBJ whole genome shotgun (WGS) entry which is preliminary data.</text>
</comment>
<dbReference type="STRING" id="362418.IW19_20450"/>
<evidence type="ECO:0000259" key="2">
    <source>
        <dbReference type="Pfam" id="PF22546"/>
    </source>
</evidence>